<proteinExistence type="predicted"/>
<dbReference type="EMBL" id="VIWX01000005">
    <property type="protein sequence ID" value="TWF93420.1"/>
    <property type="molecule type" value="Genomic_DNA"/>
</dbReference>
<dbReference type="Proteomes" id="UP000316184">
    <property type="component" value="Unassembled WGS sequence"/>
</dbReference>
<keyword evidence="2" id="KW-1133">Transmembrane helix</keyword>
<reference evidence="3 4" key="1">
    <citation type="submission" date="2019-06" db="EMBL/GenBank/DDBJ databases">
        <title>Sequencing the genomes of 1000 actinobacteria strains.</title>
        <authorList>
            <person name="Klenk H.-P."/>
        </authorList>
    </citation>
    <scope>NUCLEOTIDE SEQUENCE [LARGE SCALE GENOMIC DNA]</scope>
    <source>
        <strain evidence="3 4">DSM 46699</strain>
    </source>
</reference>
<evidence type="ECO:0000313" key="4">
    <source>
        <dbReference type="Proteomes" id="UP000316184"/>
    </source>
</evidence>
<dbReference type="RefSeq" id="WP_145743188.1">
    <property type="nucleotide sequence ID" value="NZ_VIWX01000005.1"/>
</dbReference>
<keyword evidence="2" id="KW-0812">Transmembrane</keyword>
<comment type="caution">
    <text evidence="3">The sequence shown here is derived from an EMBL/GenBank/DDBJ whole genome shotgun (WGS) entry which is preliminary data.</text>
</comment>
<sequence length="103" mass="11826">MSKDSNAPPPRNGNGEEPEVPSSDEQLIPFDRFEEIQPGGHRTRHRDKTPAQRRQLLPGFLSRRYIRNTPGWPVLITLAVFLFLVLAAFLLRHLAQLYMSIFS</sequence>
<organism evidence="3 4">
    <name type="scientific">Saccharopolyspora dendranthemae</name>
    <dbReference type="NCBI Taxonomy" id="1181886"/>
    <lineage>
        <taxon>Bacteria</taxon>
        <taxon>Bacillati</taxon>
        <taxon>Actinomycetota</taxon>
        <taxon>Actinomycetes</taxon>
        <taxon>Pseudonocardiales</taxon>
        <taxon>Pseudonocardiaceae</taxon>
        <taxon>Saccharopolyspora</taxon>
    </lineage>
</organism>
<feature type="transmembrane region" description="Helical" evidence="2">
    <location>
        <begin position="71"/>
        <end position="91"/>
    </location>
</feature>
<dbReference type="AlphaFoldDB" id="A0A561U278"/>
<evidence type="ECO:0000313" key="3">
    <source>
        <dbReference type="EMBL" id="TWF93420.1"/>
    </source>
</evidence>
<accession>A0A561U278</accession>
<name>A0A561U278_9PSEU</name>
<protein>
    <submittedName>
        <fullName evidence="3">Uncharacterized protein</fullName>
    </submittedName>
</protein>
<evidence type="ECO:0000256" key="2">
    <source>
        <dbReference type="SAM" id="Phobius"/>
    </source>
</evidence>
<gene>
    <name evidence="3" type="ORF">FHU35_15264</name>
</gene>
<evidence type="ECO:0000256" key="1">
    <source>
        <dbReference type="SAM" id="MobiDB-lite"/>
    </source>
</evidence>
<keyword evidence="4" id="KW-1185">Reference proteome</keyword>
<keyword evidence="2" id="KW-0472">Membrane</keyword>
<feature type="region of interest" description="Disordered" evidence="1">
    <location>
        <begin position="1"/>
        <end position="52"/>
    </location>
</feature>